<reference evidence="11" key="1">
    <citation type="submission" date="2021-01" db="EMBL/GenBank/DDBJ databases">
        <authorList>
            <person name="Corre E."/>
            <person name="Pelletier E."/>
            <person name="Niang G."/>
            <person name="Scheremetjew M."/>
            <person name="Finn R."/>
            <person name="Kale V."/>
            <person name="Holt S."/>
            <person name="Cochrane G."/>
            <person name="Meng A."/>
            <person name="Brown T."/>
            <person name="Cohen L."/>
        </authorList>
    </citation>
    <scope>NUCLEOTIDE SEQUENCE</scope>
    <source>
        <strain evidence="11">SPMC142</strain>
    </source>
</reference>
<dbReference type="NCBIfam" id="TIGR00846">
    <property type="entry name" value="caca2"/>
    <property type="match status" value="1"/>
</dbReference>
<dbReference type="InterPro" id="IPR044880">
    <property type="entry name" value="NCX_ion-bd_dom_sf"/>
</dbReference>
<proteinExistence type="inferred from homology"/>
<dbReference type="PANTHER" id="PTHR31503">
    <property type="entry name" value="VACUOLAR CALCIUM ION TRANSPORTER"/>
    <property type="match status" value="1"/>
</dbReference>
<evidence type="ECO:0000256" key="8">
    <source>
        <dbReference type="ARBA" id="ARBA00023136"/>
    </source>
</evidence>
<gene>
    <name evidence="11" type="ORF">SACU0126_LOCUS30597</name>
</gene>
<dbReference type="InterPro" id="IPR004713">
    <property type="entry name" value="CaH_exchang"/>
</dbReference>
<dbReference type="InterPro" id="IPR004837">
    <property type="entry name" value="NaCa_Exmemb"/>
</dbReference>
<feature type="domain" description="Sodium/calcium exchanger membrane region" evidence="10">
    <location>
        <begin position="275"/>
        <end position="416"/>
    </location>
</feature>
<evidence type="ECO:0000259" key="10">
    <source>
        <dbReference type="Pfam" id="PF01699"/>
    </source>
</evidence>
<keyword evidence="9" id="KW-0050">Antiport</keyword>
<protein>
    <recommendedName>
        <fullName evidence="10">Sodium/calcium exchanger membrane region domain-containing protein</fullName>
    </recommendedName>
</protein>
<feature type="transmembrane region" description="Helical" evidence="9">
    <location>
        <begin position="77"/>
        <end position="94"/>
    </location>
</feature>
<feature type="transmembrane region" description="Helical" evidence="9">
    <location>
        <begin position="210"/>
        <end position="231"/>
    </location>
</feature>
<keyword evidence="2 9" id="KW-0813">Transport</keyword>
<dbReference type="GO" id="GO:0005774">
    <property type="term" value="C:vacuolar membrane"/>
    <property type="evidence" value="ECO:0007669"/>
    <property type="project" value="UniProtKB-ARBA"/>
</dbReference>
<feature type="transmembrane region" description="Helical" evidence="9">
    <location>
        <begin position="52"/>
        <end position="71"/>
    </location>
</feature>
<feature type="transmembrane region" description="Helical" evidence="9">
    <location>
        <begin position="115"/>
        <end position="133"/>
    </location>
</feature>
<evidence type="ECO:0000256" key="4">
    <source>
        <dbReference type="ARBA" id="ARBA00022692"/>
    </source>
</evidence>
<dbReference type="GO" id="GO:0012505">
    <property type="term" value="C:endomembrane system"/>
    <property type="evidence" value="ECO:0007669"/>
    <property type="project" value="UniProtKB-SubCell"/>
</dbReference>
<accession>A0A7S3TUN8</accession>
<dbReference type="GO" id="GO:0015369">
    <property type="term" value="F:calcium:proton antiporter activity"/>
    <property type="evidence" value="ECO:0007669"/>
    <property type="project" value="UniProtKB-UniRule"/>
</dbReference>
<evidence type="ECO:0000256" key="2">
    <source>
        <dbReference type="ARBA" id="ARBA00022448"/>
    </source>
</evidence>
<feature type="transmembrane region" description="Helical" evidence="9">
    <location>
        <begin position="268"/>
        <end position="289"/>
    </location>
</feature>
<dbReference type="Pfam" id="PF01699">
    <property type="entry name" value="Na_Ca_ex"/>
    <property type="match status" value="2"/>
</dbReference>
<dbReference type="EMBL" id="HBIQ01096037">
    <property type="protein sequence ID" value="CAE0594722.1"/>
    <property type="molecule type" value="Transcribed_RNA"/>
</dbReference>
<evidence type="ECO:0000256" key="1">
    <source>
        <dbReference type="ARBA" id="ARBA00004127"/>
    </source>
</evidence>
<feature type="transmembrane region" description="Helical" evidence="9">
    <location>
        <begin position="339"/>
        <end position="365"/>
    </location>
</feature>
<feature type="transmembrane region" description="Helical" evidence="9">
    <location>
        <begin position="178"/>
        <end position="198"/>
    </location>
</feature>
<dbReference type="Gene3D" id="1.20.1420.30">
    <property type="entry name" value="NCX, central ion-binding region"/>
    <property type="match status" value="2"/>
</dbReference>
<evidence type="ECO:0000256" key="9">
    <source>
        <dbReference type="RuleBase" id="RU365028"/>
    </source>
</evidence>
<evidence type="ECO:0000256" key="6">
    <source>
        <dbReference type="ARBA" id="ARBA00022989"/>
    </source>
</evidence>
<feature type="transmembrane region" description="Helical" evidence="9">
    <location>
        <begin position="377"/>
        <end position="394"/>
    </location>
</feature>
<organism evidence="11">
    <name type="scientific">Strombidinopsis acuminata</name>
    <dbReference type="NCBI Taxonomy" id="141414"/>
    <lineage>
        <taxon>Eukaryota</taxon>
        <taxon>Sar</taxon>
        <taxon>Alveolata</taxon>
        <taxon>Ciliophora</taxon>
        <taxon>Intramacronucleata</taxon>
        <taxon>Spirotrichea</taxon>
        <taxon>Choreotrichia</taxon>
        <taxon>Choreotrichida</taxon>
        <taxon>Strombidinopsidae</taxon>
        <taxon>Strombidinopsis</taxon>
    </lineage>
</organism>
<feature type="transmembrane region" description="Helical" evidence="9">
    <location>
        <begin position="309"/>
        <end position="332"/>
    </location>
</feature>
<keyword evidence="5 9" id="KW-0106">Calcium</keyword>
<evidence type="ECO:0000256" key="3">
    <source>
        <dbReference type="ARBA" id="ARBA00022568"/>
    </source>
</evidence>
<feature type="transmembrane region" description="Helical" evidence="9">
    <location>
        <begin position="401"/>
        <end position="421"/>
    </location>
</feature>
<comment type="similarity">
    <text evidence="9">Belongs to the Ca(2+):cation antiporter (CaCA) (TC 2.A.19) family.</text>
</comment>
<dbReference type="GO" id="GO:0006874">
    <property type="term" value="P:intracellular calcium ion homeostasis"/>
    <property type="evidence" value="ECO:0007669"/>
    <property type="project" value="TreeGrafter"/>
</dbReference>
<keyword evidence="7 9" id="KW-0406">Ion transport</keyword>
<feature type="domain" description="Sodium/calcium exchanger membrane region" evidence="10">
    <location>
        <begin position="81"/>
        <end position="233"/>
    </location>
</feature>
<keyword evidence="3 9" id="KW-0109">Calcium transport</keyword>
<feature type="transmembrane region" description="Helical" evidence="9">
    <location>
        <begin position="145"/>
        <end position="166"/>
    </location>
</feature>
<dbReference type="InterPro" id="IPR004798">
    <property type="entry name" value="CAX-like"/>
</dbReference>
<keyword evidence="6 9" id="KW-1133">Transmembrane helix</keyword>
<dbReference type="NCBIfam" id="TIGR00378">
    <property type="entry name" value="cax"/>
    <property type="match status" value="1"/>
</dbReference>
<comment type="subcellular location">
    <subcellularLocation>
        <location evidence="1">Endomembrane system</location>
        <topology evidence="1">Multi-pass membrane protein</topology>
    </subcellularLocation>
</comment>
<evidence type="ECO:0000256" key="7">
    <source>
        <dbReference type="ARBA" id="ARBA00023065"/>
    </source>
</evidence>
<dbReference type="AlphaFoldDB" id="A0A7S3TUN8"/>
<evidence type="ECO:0000256" key="5">
    <source>
        <dbReference type="ARBA" id="ARBA00022837"/>
    </source>
</evidence>
<keyword evidence="4 9" id="KW-0812">Transmembrane</keyword>
<name>A0A7S3TUN8_9SPIT</name>
<evidence type="ECO:0000313" key="11">
    <source>
        <dbReference type="EMBL" id="CAE0594722.1"/>
    </source>
</evidence>
<sequence length="435" mass="47438">MRTLIDADEADHKLRAIPRMGTDNSTGEPVRERVEDPFQLFSLQYWTKSIDALFFQNSLNLLMICFPMALYAQQNNFSEGVVFFTSLFAIAPFAERLSFVTEQLALHTSEALGGLLNATFGNVTELIVSFFALKAGLLRIVQVSLLGSILSNLLLVLGCAFFAGGIRHKHQHFNSHGSAVNIGLLMLAVMALLFPMMLDSSHQQLAEGAVLAVSRSVSCLLLIVYGCYIYFQMHTHAHLYEVSDEERGLSKFNEDTESDEEEYEEEEAVLGVPGAILWLAVITVVIAVLSEYMVDALEGAAEGWGVPDLFLGTIIIPIVGNAAEHAAAIIFAMKNKMELAIGIAIGSSIQIALFCIPVLVLASWVLDVPLSLNFQPFETGVLVVTIMLVGFTIVNGESSWLIGVMLVVAYCSLSAAFFVHVDPPEVLELYVPPAA</sequence>
<dbReference type="PANTHER" id="PTHR31503:SF22">
    <property type="entry name" value="VACUOLAR CALCIUM ION TRANSPORTER"/>
    <property type="match status" value="1"/>
</dbReference>
<keyword evidence="8 9" id="KW-0472">Membrane</keyword>